<dbReference type="EMBL" id="SBLB01000002">
    <property type="protein sequence ID" value="RYC70105.1"/>
    <property type="molecule type" value="Genomic_DNA"/>
</dbReference>
<comment type="caution">
    <text evidence="1">The sequence shown here is derived from an EMBL/GenBank/DDBJ whole genome shotgun (WGS) entry which is preliminary data.</text>
</comment>
<name>A0A4Q2UR08_9BACT</name>
<protein>
    <submittedName>
        <fullName evidence="1">HlyD family efflux transporter periplasmic adaptor subunit</fullName>
    </submittedName>
</protein>
<dbReference type="Proteomes" id="UP000290407">
    <property type="component" value="Unassembled WGS sequence"/>
</dbReference>
<proteinExistence type="predicted"/>
<dbReference type="PANTHER" id="PTHR30469">
    <property type="entry name" value="MULTIDRUG RESISTANCE PROTEIN MDTA"/>
    <property type="match status" value="1"/>
</dbReference>
<sequence length="306" mass="32937">MKTFPYLLLSFAVFASCTKKETPNVASVKPISQVVGIARIEPEQGLIEVSAGASGRITSLPVAENALATKGEPILIIDSSTDQAQVTQARAKIGTQRAAIAAQEASIAGLKILADKAQADYELNQKLLAVKGVTGQTLRESEVNAAKAQQDYQKGLTDLKQTTAKITELNADVAYYATVAVQKTVKSPYTGKLLEWKVAVGDYVTAATAVAQLAPAGRLIARTEVDELFAERVKIGQKADVFSQATGKRIGSGVVYFTADFLKRKSLFADETSQEDRRVREVRIRLNPDASVLINGRVDCTIYLSQ</sequence>
<reference evidence="1 2" key="1">
    <citation type="submission" date="2019-01" db="EMBL/GenBank/DDBJ databases">
        <title>Spirosoma flava sp. nov., a propanil-degrading bacterium isolated from herbicide-contaminated soil.</title>
        <authorList>
            <person name="Zhang L."/>
            <person name="Jiang J.-D."/>
        </authorList>
    </citation>
    <scope>NUCLEOTIDE SEQUENCE [LARGE SCALE GENOMIC DNA]</scope>
    <source>
        <strain evidence="1 2">TY50</strain>
    </source>
</reference>
<gene>
    <name evidence="1" type="ORF">EQG79_09545</name>
</gene>
<evidence type="ECO:0000313" key="1">
    <source>
        <dbReference type="EMBL" id="RYC70105.1"/>
    </source>
</evidence>
<dbReference type="PROSITE" id="PS51257">
    <property type="entry name" value="PROKAR_LIPOPROTEIN"/>
    <property type="match status" value="1"/>
</dbReference>
<dbReference type="SUPFAM" id="SSF111369">
    <property type="entry name" value="HlyD-like secretion proteins"/>
    <property type="match status" value="1"/>
</dbReference>
<keyword evidence="2" id="KW-1185">Reference proteome</keyword>
<dbReference type="Gene3D" id="2.40.30.170">
    <property type="match status" value="1"/>
</dbReference>
<dbReference type="Gene3D" id="2.40.50.100">
    <property type="match status" value="1"/>
</dbReference>
<accession>A0A4Q2UR08</accession>
<dbReference type="GO" id="GO:1990281">
    <property type="term" value="C:efflux pump complex"/>
    <property type="evidence" value="ECO:0007669"/>
    <property type="project" value="TreeGrafter"/>
</dbReference>
<dbReference type="AlphaFoldDB" id="A0A4Q2UR08"/>
<organism evidence="1 2">
    <name type="scientific">Spirosoma sordidisoli</name>
    <dbReference type="NCBI Taxonomy" id="2502893"/>
    <lineage>
        <taxon>Bacteria</taxon>
        <taxon>Pseudomonadati</taxon>
        <taxon>Bacteroidota</taxon>
        <taxon>Cytophagia</taxon>
        <taxon>Cytophagales</taxon>
        <taxon>Cytophagaceae</taxon>
        <taxon>Spirosoma</taxon>
    </lineage>
</organism>
<dbReference type="GO" id="GO:0015562">
    <property type="term" value="F:efflux transmembrane transporter activity"/>
    <property type="evidence" value="ECO:0007669"/>
    <property type="project" value="TreeGrafter"/>
</dbReference>
<dbReference type="RefSeq" id="WP_077921833.1">
    <property type="nucleotide sequence ID" value="NZ_SBLB01000002.1"/>
</dbReference>
<evidence type="ECO:0000313" key="2">
    <source>
        <dbReference type="Proteomes" id="UP000290407"/>
    </source>
</evidence>